<accession>A0A8J7R1Z6</accession>
<dbReference type="GO" id="GO:0016787">
    <property type="term" value="F:hydrolase activity"/>
    <property type="evidence" value="ECO:0007669"/>
    <property type="project" value="InterPro"/>
</dbReference>
<evidence type="ECO:0000313" key="4">
    <source>
        <dbReference type="Proteomes" id="UP000666240"/>
    </source>
</evidence>
<evidence type="ECO:0000256" key="1">
    <source>
        <dbReference type="ARBA" id="ARBA00023239"/>
    </source>
</evidence>
<dbReference type="GO" id="GO:0005737">
    <property type="term" value="C:cytoplasm"/>
    <property type="evidence" value="ECO:0007669"/>
    <property type="project" value="TreeGrafter"/>
</dbReference>
<feature type="domain" description="Amidohydrolase-related" evidence="2">
    <location>
        <begin position="22"/>
        <end position="238"/>
    </location>
</feature>
<dbReference type="Gene3D" id="3.20.20.140">
    <property type="entry name" value="Metal-dependent hydrolases"/>
    <property type="match status" value="1"/>
</dbReference>
<dbReference type="PANTHER" id="PTHR21240">
    <property type="entry name" value="2-AMINO-3-CARBOXYLMUCONATE-6-SEMIALDEHYDE DECARBOXYLASE"/>
    <property type="match status" value="1"/>
</dbReference>
<dbReference type="RefSeq" id="WP_209336039.1">
    <property type="nucleotide sequence ID" value="NZ_JAGIYY010000005.1"/>
</dbReference>
<evidence type="ECO:0000313" key="3">
    <source>
        <dbReference type="EMBL" id="MBP0439997.1"/>
    </source>
</evidence>
<dbReference type="GO" id="GO:0016831">
    <property type="term" value="F:carboxy-lyase activity"/>
    <property type="evidence" value="ECO:0007669"/>
    <property type="project" value="InterPro"/>
</dbReference>
<dbReference type="GO" id="GO:0019748">
    <property type="term" value="P:secondary metabolic process"/>
    <property type="evidence" value="ECO:0007669"/>
    <property type="project" value="TreeGrafter"/>
</dbReference>
<dbReference type="Proteomes" id="UP000666240">
    <property type="component" value="Unassembled WGS sequence"/>
</dbReference>
<name>A0A8J7R1Z6_9HYPH</name>
<sequence>MTLIIDAHNHLGTRHGASQTGADLVAKIDAVGVDKAVMFPFVEGNFTNDPIKEAYDQFPDRLIPYCAVNPWQPDAAEEVRRCVRDWGFKGLKLHPTINGFHLSDAGLVDPLFKIADEYGIPVIVHGASDLLNSPPEFRIMAKRFPNVVLLMAHMGFFWSVDQAIEYAQECPNLYLETSRAPIFEIQTAVKALGPEKVIWGTDSPFVDYEWEFKKMERATDDAEGYRAIVGGNIAKILNISG</sequence>
<gene>
    <name evidence="3" type="ORF">J5Y06_15175</name>
</gene>
<dbReference type="EMBL" id="JAGIYY010000005">
    <property type="protein sequence ID" value="MBP0439997.1"/>
    <property type="molecule type" value="Genomic_DNA"/>
</dbReference>
<comment type="caution">
    <text evidence="3">The sequence shown here is derived from an EMBL/GenBank/DDBJ whole genome shotgun (WGS) entry which is preliminary data.</text>
</comment>
<protein>
    <submittedName>
        <fullName evidence="3">Amidohydrolase</fullName>
    </submittedName>
</protein>
<proteinExistence type="predicted"/>
<dbReference type="InterPro" id="IPR006680">
    <property type="entry name" value="Amidohydro-rel"/>
</dbReference>
<dbReference type="SUPFAM" id="SSF51556">
    <property type="entry name" value="Metallo-dependent hydrolases"/>
    <property type="match status" value="1"/>
</dbReference>
<dbReference type="Pfam" id="PF04909">
    <property type="entry name" value="Amidohydro_2"/>
    <property type="match status" value="1"/>
</dbReference>
<keyword evidence="1" id="KW-0456">Lyase</keyword>
<keyword evidence="4" id="KW-1185">Reference proteome</keyword>
<dbReference type="AlphaFoldDB" id="A0A8J7R1Z6"/>
<reference evidence="3" key="1">
    <citation type="submission" date="2021-03" db="EMBL/GenBank/DDBJ databases">
        <title>Genome sequencing and assembly of Tianweitania sediminis.</title>
        <authorList>
            <person name="Chhetri G."/>
        </authorList>
    </citation>
    <scope>NUCLEOTIDE SEQUENCE</scope>
    <source>
        <strain evidence="3">Z8</strain>
    </source>
</reference>
<dbReference type="InterPro" id="IPR032465">
    <property type="entry name" value="ACMSD"/>
</dbReference>
<organism evidence="3 4">
    <name type="scientific">Tianweitania sediminis</name>
    <dbReference type="NCBI Taxonomy" id="1502156"/>
    <lineage>
        <taxon>Bacteria</taxon>
        <taxon>Pseudomonadati</taxon>
        <taxon>Pseudomonadota</taxon>
        <taxon>Alphaproteobacteria</taxon>
        <taxon>Hyphomicrobiales</taxon>
        <taxon>Phyllobacteriaceae</taxon>
        <taxon>Tianweitania</taxon>
    </lineage>
</organism>
<dbReference type="InterPro" id="IPR032466">
    <property type="entry name" value="Metal_Hydrolase"/>
</dbReference>
<dbReference type="PANTHER" id="PTHR21240:SF28">
    <property type="entry name" value="ISO-OROTATE DECARBOXYLASE (EUROFUNG)"/>
    <property type="match status" value="1"/>
</dbReference>
<evidence type="ECO:0000259" key="2">
    <source>
        <dbReference type="Pfam" id="PF04909"/>
    </source>
</evidence>